<comment type="caution">
    <text evidence="2">The sequence shown here is derived from an EMBL/GenBank/DDBJ whole genome shotgun (WGS) entry which is preliminary data.</text>
</comment>
<feature type="chain" id="PRO_5017050566" description="Secreted protein" evidence="1">
    <location>
        <begin position="27"/>
        <end position="179"/>
    </location>
</feature>
<sequence length="179" mass="18530">MRKRFAVALSAVIGGTLLSMATPAHSTPTGGVHLECSGHFDVSFSPALTTVAKPTTITETDHYDACSTGASAGEITRSFTITVSCADWATTKPPGTEVIRWIGGIGERSSTVHYSSAAPTDQGASYRGEVLAGRFRGDNSQKQFTPTAFAPPAAAKCEPGSAVRAAAGGIRLLLTDAER</sequence>
<evidence type="ECO:0000256" key="1">
    <source>
        <dbReference type="SAM" id="SignalP"/>
    </source>
</evidence>
<accession>A0A370HXV7</accession>
<proteinExistence type="predicted"/>
<dbReference type="Proteomes" id="UP000254869">
    <property type="component" value="Unassembled WGS sequence"/>
</dbReference>
<dbReference type="RefSeq" id="WP_068005992.1">
    <property type="nucleotide sequence ID" value="NZ_QQBC01000010.1"/>
</dbReference>
<reference evidence="2 3" key="1">
    <citation type="submission" date="2018-07" db="EMBL/GenBank/DDBJ databases">
        <title>Genomic Encyclopedia of Type Strains, Phase IV (KMG-IV): sequencing the most valuable type-strain genomes for metagenomic binning, comparative biology and taxonomic classification.</title>
        <authorList>
            <person name="Goeker M."/>
        </authorList>
    </citation>
    <scope>NUCLEOTIDE SEQUENCE [LARGE SCALE GENOMIC DNA]</scope>
    <source>
        <strain evidence="2 3">DSM 44290</strain>
    </source>
</reference>
<protein>
    <recommendedName>
        <fullName evidence="4">Secreted protein</fullName>
    </recommendedName>
</protein>
<organism evidence="2 3">
    <name type="scientific">Nocardia pseudobrasiliensis</name>
    <dbReference type="NCBI Taxonomy" id="45979"/>
    <lineage>
        <taxon>Bacteria</taxon>
        <taxon>Bacillati</taxon>
        <taxon>Actinomycetota</taxon>
        <taxon>Actinomycetes</taxon>
        <taxon>Mycobacteriales</taxon>
        <taxon>Nocardiaceae</taxon>
        <taxon>Nocardia</taxon>
    </lineage>
</organism>
<feature type="signal peptide" evidence="1">
    <location>
        <begin position="1"/>
        <end position="26"/>
    </location>
</feature>
<dbReference type="AlphaFoldDB" id="A0A370HXV7"/>
<evidence type="ECO:0000313" key="2">
    <source>
        <dbReference type="EMBL" id="RDI63343.1"/>
    </source>
</evidence>
<keyword evidence="3" id="KW-1185">Reference proteome</keyword>
<gene>
    <name evidence="2" type="ORF">DFR76_11040</name>
</gene>
<name>A0A370HXV7_9NOCA</name>
<keyword evidence="1" id="KW-0732">Signal</keyword>
<evidence type="ECO:0008006" key="4">
    <source>
        <dbReference type="Google" id="ProtNLM"/>
    </source>
</evidence>
<dbReference type="EMBL" id="QQBC01000010">
    <property type="protein sequence ID" value="RDI63343.1"/>
    <property type="molecule type" value="Genomic_DNA"/>
</dbReference>
<evidence type="ECO:0000313" key="3">
    <source>
        <dbReference type="Proteomes" id="UP000254869"/>
    </source>
</evidence>